<keyword evidence="2" id="KW-1185">Reference proteome</keyword>
<protein>
    <recommendedName>
        <fullName evidence="3">Transposase</fullName>
    </recommendedName>
</protein>
<dbReference type="EMBL" id="BAABRI010000023">
    <property type="protein sequence ID" value="GAA5484313.1"/>
    <property type="molecule type" value="Genomic_DNA"/>
</dbReference>
<name>A0ABP9US03_9BACT</name>
<proteinExistence type="predicted"/>
<dbReference type="Proteomes" id="UP001476282">
    <property type="component" value="Unassembled WGS sequence"/>
</dbReference>
<evidence type="ECO:0000313" key="1">
    <source>
        <dbReference type="EMBL" id="GAA5484313.1"/>
    </source>
</evidence>
<accession>A0ABP9US03</accession>
<dbReference type="PANTHER" id="PTHR36455">
    <property type="match status" value="1"/>
</dbReference>
<evidence type="ECO:0008006" key="3">
    <source>
        <dbReference type="Google" id="ProtNLM"/>
    </source>
</evidence>
<sequence length="119" mass="13965">MILTHSVKVRVATRPCDLRKSFDTLSVVVRDELREDPLSRKLFVFFNRSADRVKMLYWDGSGLWILMKRLERGRFCRPRALSEDRPAISLKPEALEMLLSGIDLKDGMQRAWYELPEKP</sequence>
<dbReference type="NCBIfam" id="NF033819">
    <property type="entry name" value="IS66_TnpB"/>
    <property type="match status" value="1"/>
</dbReference>
<dbReference type="Pfam" id="PF05717">
    <property type="entry name" value="TnpB_IS66"/>
    <property type="match status" value="1"/>
</dbReference>
<reference evidence="1 2" key="1">
    <citation type="submission" date="2024-02" db="EMBL/GenBank/DDBJ databases">
        <title>Haloferula sargassicola NBRC 104335.</title>
        <authorList>
            <person name="Ichikawa N."/>
            <person name="Katano-Makiyama Y."/>
            <person name="Hidaka K."/>
        </authorList>
    </citation>
    <scope>NUCLEOTIDE SEQUENCE [LARGE SCALE GENOMIC DNA]</scope>
    <source>
        <strain evidence="1 2">NBRC 104335</strain>
    </source>
</reference>
<dbReference type="InterPro" id="IPR008878">
    <property type="entry name" value="Transposase_IS66_Orf2"/>
</dbReference>
<dbReference type="RefSeq" id="WP_353568409.1">
    <property type="nucleotide sequence ID" value="NZ_BAABRI010000023.1"/>
</dbReference>
<organism evidence="1 2">
    <name type="scientific">Haloferula sargassicola</name>
    <dbReference type="NCBI Taxonomy" id="490096"/>
    <lineage>
        <taxon>Bacteria</taxon>
        <taxon>Pseudomonadati</taxon>
        <taxon>Verrucomicrobiota</taxon>
        <taxon>Verrucomicrobiia</taxon>
        <taxon>Verrucomicrobiales</taxon>
        <taxon>Verrucomicrobiaceae</taxon>
        <taxon>Haloferula</taxon>
    </lineage>
</organism>
<evidence type="ECO:0000313" key="2">
    <source>
        <dbReference type="Proteomes" id="UP001476282"/>
    </source>
</evidence>
<comment type="caution">
    <text evidence="1">The sequence shown here is derived from an EMBL/GenBank/DDBJ whole genome shotgun (WGS) entry which is preliminary data.</text>
</comment>
<gene>
    <name evidence="1" type="ORF">Hsar01_03555</name>
</gene>
<dbReference type="PANTHER" id="PTHR36455:SF1">
    <property type="entry name" value="BLR8292 PROTEIN"/>
    <property type="match status" value="1"/>
</dbReference>